<dbReference type="KEGG" id="csur:N24_1253"/>
<reference evidence="1 2" key="1">
    <citation type="submission" date="2016-02" db="EMBL/GenBank/DDBJ databases">
        <title>Corynebacterium glutamicum N24 whole genome sequencing project.</title>
        <authorList>
            <person name="Matsutani M."/>
            <person name="Nangtapong N."/>
            <person name="Yakushi T."/>
            <person name="Matsushita K."/>
        </authorList>
    </citation>
    <scope>NUCLEOTIDE SEQUENCE [LARGE SCALE GENOMIC DNA]</scope>
    <source>
        <strain evidence="1 2">N24</strain>
    </source>
</reference>
<proteinExistence type="predicted"/>
<gene>
    <name evidence="1" type="ORF">N24_1253</name>
</gene>
<sequence>MIKHRNRLISSIYSASHPASRYAAHFTSVFPEALLDIQSMLRHPRSLARDIPTWRPPSMALPSPPGGDPLTLTLSRHRAGPAARRIVHEFGEQREPAYLITIRITSPEGFKVSSRIAEGWIRAILHGPHNSTVHQLTDEPTPTFCWLIDAHFDPVRSPAALFEYSKNAA</sequence>
<dbReference type="AlphaFoldDB" id="A0A160PQ01"/>
<keyword evidence="2" id="KW-1185">Reference proteome</keyword>
<protein>
    <submittedName>
        <fullName evidence="1">Uncharacterized protein</fullName>
    </submittedName>
</protein>
<dbReference type="Proteomes" id="UP000218244">
    <property type="component" value="Chromosome"/>
</dbReference>
<evidence type="ECO:0000313" key="1">
    <source>
        <dbReference type="EMBL" id="BAU95515.1"/>
    </source>
</evidence>
<name>A0A160PQ01_9CORY</name>
<evidence type="ECO:0000313" key="2">
    <source>
        <dbReference type="Proteomes" id="UP000218244"/>
    </source>
</evidence>
<organism evidence="1 2">
    <name type="scientific">Corynebacterium suranareeae</name>
    <dbReference type="NCBI Taxonomy" id="2506452"/>
    <lineage>
        <taxon>Bacteria</taxon>
        <taxon>Bacillati</taxon>
        <taxon>Actinomycetota</taxon>
        <taxon>Actinomycetes</taxon>
        <taxon>Mycobacteriales</taxon>
        <taxon>Corynebacteriaceae</taxon>
        <taxon>Corynebacterium</taxon>
    </lineage>
</organism>
<dbReference type="RefSeq" id="WP_096455332.1">
    <property type="nucleotide sequence ID" value="NZ_AP017369.1"/>
</dbReference>
<dbReference type="EMBL" id="AP017369">
    <property type="protein sequence ID" value="BAU95515.1"/>
    <property type="molecule type" value="Genomic_DNA"/>
</dbReference>
<accession>A0A160PQ01</accession>